<evidence type="ECO:0000313" key="2">
    <source>
        <dbReference type="EMBL" id="MDQ0323211.1"/>
    </source>
</evidence>
<dbReference type="RefSeq" id="WP_307235607.1">
    <property type="nucleotide sequence ID" value="NZ_JAUSVF010000003.1"/>
</dbReference>
<gene>
    <name evidence="2" type="ORF">QO002_005417</name>
</gene>
<name>A0ABU0BZW7_9HYPH</name>
<dbReference type="Proteomes" id="UP001230207">
    <property type="component" value="Unassembled WGS sequence"/>
</dbReference>
<protein>
    <submittedName>
        <fullName evidence="2">Uncharacterized protein</fullName>
    </submittedName>
</protein>
<reference evidence="2 3" key="1">
    <citation type="submission" date="2023-07" db="EMBL/GenBank/DDBJ databases">
        <title>Genomic Encyclopedia of Type Strains, Phase IV (KMG-IV): sequencing the most valuable type-strain genomes for metagenomic binning, comparative biology and taxonomic classification.</title>
        <authorList>
            <person name="Goeker M."/>
        </authorList>
    </citation>
    <scope>NUCLEOTIDE SEQUENCE [LARGE SCALE GENOMIC DNA]</scope>
    <source>
        <strain evidence="2 3">DSM 1112</strain>
    </source>
</reference>
<feature type="region of interest" description="Disordered" evidence="1">
    <location>
        <begin position="1"/>
        <end position="24"/>
    </location>
</feature>
<organism evidence="2 3">
    <name type="scientific">Pararhizobium capsulatum DSM 1112</name>
    <dbReference type="NCBI Taxonomy" id="1121113"/>
    <lineage>
        <taxon>Bacteria</taxon>
        <taxon>Pseudomonadati</taxon>
        <taxon>Pseudomonadota</taxon>
        <taxon>Alphaproteobacteria</taxon>
        <taxon>Hyphomicrobiales</taxon>
        <taxon>Rhizobiaceae</taxon>
        <taxon>Rhizobium/Agrobacterium group</taxon>
        <taxon>Pararhizobium</taxon>
    </lineage>
</organism>
<evidence type="ECO:0000313" key="3">
    <source>
        <dbReference type="Proteomes" id="UP001230207"/>
    </source>
</evidence>
<comment type="caution">
    <text evidence="2">The sequence shown here is derived from an EMBL/GenBank/DDBJ whole genome shotgun (WGS) entry which is preliminary data.</text>
</comment>
<evidence type="ECO:0000256" key="1">
    <source>
        <dbReference type="SAM" id="MobiDB-lite"/>
    </source>
</evidence>
<proteinExistence type="predicted"/>
<dbReference type="EMBL" id="JAUSVF010000003">
    <property type="protein sequence ID" value="MDQ0323211.1"/>
    <property type="molecule type" value="Genomic_DNA"/>
</dbReference>
<accession>A0ABU0BZW7</accession>
<sequence>MPRHDSYRAFQQAPSDRINEGLLAKQPSPGVINDLNRLFVELQNTVTAGGGAGYQREEMI</sequence>
<keyword evidence="3" id="KW-1185">Reference proteome</keyword>